<accession>A0A9N9DXB1</accession>
<evidence type="ECO:0000313" key="2">
    <source>
        <dbReference type="Proteomes" id="UP000789831"/>
    </source>
</evidence>
<reference evidence="1" key="1">
    <citation type="submission" date="2021-06" db="EMBL/GenBank/DDBJ databases">
        <authorList>
            <person name="Kallberg Y."/>
            <person name="Tangrot J."/>
            <person name="Rosling A."/>
        </authorList>
    </citation>
    <scope>NUCLEOTIDE SEQUENCE</scope>
    <source>
        <strain evidence="1">MT106</strain>
    </source>
</reference>
<name>A0A9N9DXB1_9GLOM</name>
<protein>
    <submittedName>
        <fullName evidence="1">2791_t:CDS:1</fullName>
    </submittedName>
</protein>
<dbReference type="OrthoDB" id="2444024at2759"/>
<gene>
    <name evidence="1" type="ORF">AGERDE_LOCUS11616</name>
</gene>
<evidence type="ECO:0000313" key="1">
    <source>
        <dbReference type="EMBL" id="CAG8656355.1"/>
    </source>
</evidence>
<sequence length="271" mass="31091">MPKLNPYLIPKENKVQVEEVREIENEYPSFEEFMKTYENDEKTNDNYELEVDSYGDIREPKKSGPMFNLLQVFQSLQQVLEYAPRLEHTTRHLPDITQAAMETGRFMAEHSNELVHVGRAIGEYASSSSSSALTTTSSYVSENRVTNPPKTESPVWKGLKYHSSDKYGNAVRTNGKTGSMDPMTGEMYKGPKGHELSELYKDYDEYVSIIRYLDLDRRDFCCDELHNNLLGERDGRPEYGGSELNIKDSDVGLGELKTRADIPQEFKSDEW</sequence>
<comment type="caution">
    <text evidence="1">The sequence shown here is derived from an EMBL/GenBank/DDBJ whole genome shotgun (WGS) entry which is preliminary data.</text>
</comment>
<dbReference type="Proteomes" id="UP000789831">
    <property type="component" value="Unassembled WGS sequence"/>
</dbReference>
<keyword evidence="2" id="KW-1185">Reference proteome</keyword>
<organism evidence="1 2">
    <name type="scientific">Ambispora gerdemannii</name>
    <dbReference type="NCBI Taxonomy" id="144530"/>
    <lineage>
        <taxon>Eukaryota</taxon>
        <taxon>Fungi</taxon>
        <taxon>Fungi incertae sedis</taxon>
        <taxon>Mucoromycota</taxon>
        <taxon>Glomeromycotina</taxon>
        <taxon>Glomeromycetes</taxon>
        <taxon>Archaeosporales</taxon>
        <taxon>Ambisporaceae</taxon>
        <taxon>Ambispora</taxon>
    </lineage>
</organism>
<dbReference type="EMBL" id="CAJVPL010005274">
    <property type="protein sequence ID" value="CAG8656355.1"/>
    <property type="molecule type" value="Genomic_DNA"/>
</dbReference>
<dbReference type="AlphaFoldDB" id="A0A9N9DXB1"/>
<proteinExistence type="predicted"/>